<dbReference type="GO" id="GO:0016746">
    <property type="term" value="F:acyltransferase activity"/>
    <property type="evidence" value="ECO:0007669"/>
    <property type="project" value="UniProtKB-KW"/>
</dbReference>
<keyword evidence="1 5" id="KW-0808">Transferase</keyword>
<dbReference type="GO" id="GO:0046677">
    <property type="term" value="P:response to antibiotic"/>
    <property type="evidence" value="ECO:0007669"/>
    <property type="project" value="UniProtKB-KW"/>
</dbReference>
<dbReference type="SUPFAM" id="SSF51161">
    <property type="entry name" value="Trimeric LpxA-like enzymes"/>
    <property type="match status" value="1"/>
</dbReference>
<organism evidence="5">
    <name type="scientific">bioreactor metagenome</name>
    <dbReference type="NCBI Taxonomy" id="1076179"/>
    <lineage>
        <taxon>unclassified sequences</taxon>
        <taxon>metagenomes</taxon>
        <taxon>ecological metagenomes</taxon>
    </lineage>
</organism>
<comment type="caution">
    <text evidence="5">The sequence shown here is derived from an EMBL/GenBank/DDBJ whole genome shotgun (WGS) entry which is preliminary data.</text>
</comment>
<dbReference type="AlphaFoldDB" id="A0A644TFJ5"/>
<evidence type="ECO:0000256" key="3">
    <source>
        <dbReference type="ARBA" id="ARBA00023251"/>
    </source>
</evidence>
<dbReference type="InterPro" id="IPR011004">
    <property type="entry name" value="Trimer_LpxA-like_sf"/>
</dbReference>
<keyword evidence="3" id="KW-0046">Antibiotic resistance</keyword>
<evidence type="ECO:0000313" key="5">
    <source>
        <dbReference type="EMBL" id="MPL65728.1"/>
    </source>
</evidence>
<accession>A0A644TFJ5</accession>
<dbReference type="PANTHER" id="PTHR43300">
    <property type="entry name" value="ACETYLTRANSFERASE"/>
    <property type="match status" value="1"/>
</dbReference>
<name>A0A644TFJ5_9ZZZZ</name>
<dbReference type="InterPro" id="IPR018357">
    <property type="entry name" value="Hexapep_transf_CS"/>
</dbReference>
<dbReference type="Gene3D" id="2.160.10.10">
    <property type="entry name" value="Hexapeptide repeat proteins"/>
    <property type="match status" value="1"/>
</dbReference>
<dbReference type="EMBL" id="VSSQ01000029">
    <property type="protein sequence ID" value="MPL65728.1"/>
    <property type="molecule type" value="Genomic_DNA"/>
</dbReference>
<proteinExistence type="predicted"/>
<evidence type="ECO:0000256" key="2">
    <source>
        <dbReference type="ARBA" id="ARBA00022737"/>
    </source>
</evidence>
<dbReference type="FunFam" id="2.160.10.10:FF:000037">
    <property type="entry name" value="Streptogramin A acetyltransferase"/>
    <property type="match status" value="1"/>
</dbReference>
<reference evidence="5" key="1">
    <citation type="submission" date="2019-08" db="EMBL/GenBank/DDBJ databases">
        <authorList>
            <person name="Kucharzyk K."/>
            <person name="Murdoch R.W."/>
            <person name="Higgins S."/>
            <person name="Loffler F."/>
        </authorList>
    </citation>
    <scope>NUCLEOTIDE SEQUENCE</scope>
</reference>
<dbReference type="CDD" id="cd03349">
    <property type="entry name" value="LbH_XAT"/>
    <property type="match status" value="1"/>
</dbReference>
<gene>
    <name evidence="5" type="primary">vat_2</name>
    <name evidence="5" type="ORF">SDC9_11392</name>
</gene>
<dbReference type="InterPro" id="IPR001451">
    <property type="entry name" value="Hexapep"/>
</dbReference>
<keyword evidence="4 5" id="KW-0012">Acyltransferase</keyword>
<evidence type="ECO:0000256" key="4">
    <source>
        <dbReference type="ARBA" id="ARBA00023315"/>
    </source>
</evidence>
<sequence>MLNNRLSSVMLNPEAVYPKRNDKTICYLKNIIKNPNIIIGDFTFYHDFNNPEKFESQNVLYHYPINNDKLIIGKFCSIACGTKFIFNAANHTLKSFSTYPFPLFLTELKVTEAWDNKGDIIIGNDVWIGFDAVIMSGVHIGNGAIIGTRAVVTKDVPPYTIVGGIPAKRIRKRFDDTVIEILQKTKWWDWEPEIIIENIDAIQNGDIERLKSIMVKLETS</sequence>
<dbReference type="PANTHER" id="PTHR43300:SF11">
    <property type="entry name" value="ACETYLTRANSFERASE RV3034C-RELATED"/>
    <property type="match status" value="1"/>
</dbReference>
<keyword evidence="2" id="KW-0677">Repeat</keyword>
<dbReference type="EC" id="2.3.1.-" evidence="5"/>
<protein>
    <submittedName>
        <fullName evidence="5">Virginiamycin A acetyltransferase</fullName>
        <ecNumber evidence="5">2.3.1.-</ecNumber>
    </submittedName>
</protein>
<dbReference type="InterPro" id="IPR050179">
    <property type="entry name" value="Trans_hexapeptide_repeat"/>
</dbReference>
<evidence type="ECO:0000256" key="1">
    <source>
        <dbReference type="ARBA" id="ARBA00022679"/>
    </source>
</evidence>
<dbReference type="PROSITE" id="PS00101">
    <property type="entry name" value="HEXAPEP_TRANSFERASES"/>
    <property type="match status" value="1"/>
</dbReference>
<dbReference type="Pfam" id="PF00132">
    <property type="entry name" value="Hexapep"/>
    <property type="match status" value="1"/>
</dbReference>